<sequence length="226" mass="26217">MGPTIDQYLVANCLYVIDEFNMLYKGWGKPELKNEADEKFNEMDITVRLGYPFKQNAHYTAGESGRLKKAQKINHDLYIGQRDFKIEVKYLKNWISSANTRAASKNWSVFQQDFDWLMDEIDNGKNGKVAFVIGWFNCVDSFSQLIQLGTGSGAYPLVDERKLSYFPFLVKKNENAPKQTKNLTYDYVNAYTESPLRTSSERKGKYRCMFIGEEGDKFHFALYYGK</sequence>
<reference evidence="1 2" key="1">
    <citation type="submission" date="2019-03" db="EMBL/GenBank/DDBJ databases">
        <title>Genomic Encyclopedia of Type Strains, Phase IV (KMG-IV): sequencing the most valuable type-strain genomes for metagenomic binning, comparative biology and taxonomic classification.</title>
        <authorList>
            <person name="Goeker M."/>
        </authorList>
    </citation>
    <scope>NUCLEOTIDE SEQUENCE [LARGE SCALE GENOMIC DNA]</scope>
    <source>
        <strain evidence="1 2">DSM 28559</strain>
    </source>
</reference>
<accession>A0A4R2LC68</accession>
<evidence type="ECO:0000313" key="2">
    <source>
        <dbReference type="Proteomes" id="UP000295711"/>
    </source>
</evidence>
<dbReference type="EMBL" id="SLXA01000003">
    <property type="protein sequence ID" value="TCO85306.1"/>
    <property type="molecule type" value="Genomic_DNA"/>
</dbReference>
<evidence type="ECO:0000313" key="1">
    <source>
        <dbReference type="EMBL" id="TCO85306.1"/>
    </source>
</evidence>
<dbReference type="AlphaFoldDB" id="A0A4R2LC68"/>
<dbReference type="OrthoDB" id="2063435at2"/>
<dbReference type="Proteomes" id="UP000295711">
    <property type="component" value="Unassembled WGS sequence"/>
</dbReference>
<keyword evidence="2" id="KW-1185">Reference proteome</keyword>
<dbReference type="RefSeq" id="WP_132089386.1">
    <property type="nucleotide sequence ID" value="NZ_JANKAQ010000003.1"/>
</dbReference>
<name>A0A4R2LC68_9FIRM</name>
<protein>
    <submittedName>
        <fullName evidence="1">Uncharacterized protein</fullName>
    </submittedName>
</protein>
<proteinExistence type="predicted"/>
<gene>
    <name evidence="1" type="ORF">EV212_10327</name>
</gene>
<organism evidence="1 2">
    <name type="scientific">Frisingicoccus caecimuris</name>
    <dbReference type="NCBI Taxonomy" id="1796636"/>
    <lineage>
        <taxon>Bacteria</taxon>
        <taxon>Bacillati</taxon>
        <taxon>Bacillota</taxon>
        <taxon>Clostridia</taxon>
        <taxon>Lachnospirales</taxon>
        <taxon>Lachnospiraceae</taxon>
        <taxon>Frisingicoccus</taxon>
    </lineage>
</organism>
<comment type="caution">
    <text evidence="1">The sequence shown here is derived from an EMBL/GenBank/DDBJ whole genome shotgun (WGS) entry which is preliminary data.</text>
</comment>